<evidence type="ECO:0008006" key="3">
    <source>
        <dbReference type="Google" id="ProtNLM"/>
    </source>
</evidence>
<sequence length="202" mass="23272">MLKAFTVILLLLTLTSCGKEEKVANKKSYLFSPIGWQFQLPEYWKSQKGFNIDKTLEKYGNQMGISDADKENFQNQKVFMLETKEGFNKFTSEVTSFSGSEVEFINGTSTYKKQMLSQLKALSPQVEVKSGEINQLTIDGKQFNVFDAKFRFSQNKDEYFYMEVYMGLVKDSILVTSYTCIYGTTECETIKKAFESSRFNKI</sequence>
<name>A0A1C0TUZ8_9GAMM</name>
<protein>
    <recommendedName>
        <fullName evidence="3">PsbP C-terminal domain-containing protein</fullName>
    </recommendedName>
</protein>
<dbReference type="AlphaFoldDB" id="A0A1C0TUZ8"/>
<evidence type="ECO:0000313" key="1">
    <source>
        <dbReference type="EMBL" id="OCQ23147.1"/>
    </source>
</evidence>
<gene>
    <name evidence="1" type="ORF">A7985_04135</name>
</gene>
<evidence type="ECO:0000313" key="2">
    <source>
        <dbReference type="Proteomes" id="UP000093366"/>
    </source>
</evidence>
<dbReference type="RefSeq" id="WP_065789132.1">
    <property type="nucleotide sequence ID" value="NZ_MAUJ01000001.1"/>
</dbReference>
<dbReference type="EMBL" id="MAUJ01000001">
    <property type="protein sequence ID" value="OCQ23147.1"/>
    <property type="molecule type" value="Genomic_DNA"/>
</dbReference>
<comment type="caution">
    <text evidence="1">The sequence shown here is derived from an EMBL/GenBank/DDBJ whole genome shotgun (WGS) entry which is preliminary data.</text>
</comment>
<accession>A0A1C0TUZ8</accession>
<dbReference type="PROSITE" id="PS51257">
    <property type="entry name" value="PROKAR_LIPOPROTEIN"/>
    <property type="match status" value="1"/>
</dbReference>
<dbReference type="OrthoDB" id="9849252at2"/>
<reference evidence="2" key="1">
    <citation type="submission" date="2016-07" db="EMBL/GenBank/DDBJ databases">
        <authorList>
            <person name="Florea S."/>
            <person name="Webb J.S."/>
            <person name="Jaromczyk J."/>
            <person name="Schardl C.L."/>
        </authorList>
    </citation>
    <scope>NUCLEOTIDE SEQUENCE [LARGE SCALE GENOMIC DNA]</scope>
    <source>
        <strain evidence="2">IPB1</strain>
    </source>
</reference>
<organism evidence="1 2">
    <name type="scientific">Pseudoalteromonas luteoviolacea</name>
    <dbReference type="NCBI Taxonomy" id="43657"/>
    <lineage>
        <taxon>Bacteria</taxon>
        <taxon>Pseudomonadati</taxon>
        <taxon>Pseudomonadota</taxon>
        <taxon>Gammaproteobacteria</taxon>
        <taxon>Alteromonadales</taxon>
        <taxon>Pseudoalteromonadaceae</taxon>
        <taxon>Pseudoalteromonas</taxon>
    </lineage>
</organism>
<proteinExistence type="predicted"/>
<dbReference type="Proteomes" id="UP000093366">
    <property type="component" value="Unassembled WGS sequence"/>
</dbReference>